<gene>
    <name evidence="1" type="ORF">DSCO28_05940</name>
</gene>
<evidence type="ECO:0000313" key="1">
    <source>
        <dbReference type="EMBL" id="BBO80028.1"/>
    </source>
</evidence>
<reference evidence="1 2" key="1">
    <citation type="submission" date="2019-11" db="EMBL/GenBank/DDBJ databases">
        <title>Comparative genomics of hydrocarbon-degrading Desulfosarcina strains.</title>
        <authorList>
            <person name="Watanabe M."/>
            <person name="Kojima H."/>
            <person name="Fukui M."/>
        </authorList>
    </citation>
    <scope>NUCLEOTIDE SEQUENCE [LARGE SCALE GENOMIC DNA]</scope>
    <source>
        <strain evidence="1 2">28bB2T</strain>
    </source>
</reference>
<protein>
    <recommendedName>
        <fullName evidence="3">Lipoprotein</fullName>
    </recommendedName>
</protein>
<dbReference type="EMBL" id="AP021876">
    <property type="protein sequence ID" value="BBO80028.1"/>
    <property type="molecule type" value="Genomic_DNA"/>
</dbReference>
<accession>A0A5K7ZCX5</accession>
<proteinExistence type="predicted"/>
<dbReference type="PROSITE" id="PS51257">
    <property type="entry name" value="PROKAR_LIPOPROTEIN"/>
    <property type="match status" value="1"/>
</dbReference>
<sequence>MMKKTVWLLMAIAGVFLLVSCGGKYDDAEAVLSDYADAMEAYVAEMENVGSADDVAKAMTAYTEKLTALTPRLQNVYETLPELKSGKDFPEELESVAKRMETVAGKLQSSMMKTMQYMMDPAVQRAMTAQAQAMAKTGQ</sequence>
<dbReference type="KEGG" id="dov:DSCO28_05940"/>
<evidence type="ECO:0000313" key="2">
    <source>
        <dbReference type="Proteomes" id="UP000425960"/>
    </source>
</evidence>
<organism evidence="1 2">
    <name type="scientific">Desulfosarcina ovata subsp. sediminis</name>
    <dbReference type="NCBI Taxonomy" id="885957"/>
    <lineage>
        <taxon>Bacteria</taxon>
        <taxon>Pseudomonadati</taxon>
        <taxon>Thermodesulfobacteriota</taxon>
        <taxon>Desulfobacteria</taxon>
        <taxon>Desulfobacterales</taxon>
        <taxon>Desulfosarcinaceae</taxon>
        <taxon>Desulfosarcina</taxon>
    </lineage>
</organism>
<dbReference type="AlphaFoldDB" id="A0A5K7ZCX5"/>
<dbReference type="Proteomes" id="UP000425960">
    <property type="component" value="Chromosome"/>
</dbReference>
<evidence type="ECO:0008006" key="3">
    <source>
        <dbReference type="Google" id="ProtNLM"/>
    </source>
</evidence>
<name>A0A5K7ZCX5_9BACT</name>